<dbReference type="PROSITE" id="PS51335">
    <property type="entry name" value="ELMO"/>
    <property type="match status" value="1"/>
</dbReference>
<dbReference type="PANTHER" id="PTHR12771">
    <property type="entry name" value="ENGULFMENT AND CELL MOTILITY"/>
    <property type="match status" value="1"/>
</dbReference>
<gene>
    <name evidence="3 4" type="primary">LOC101854630</name>
</gene>
<evidence type="ECO:0000259" key="1">
    <source>
        <dbReference type="PROSITE" id="PS51335"/>
    </source>
</evidence>
<keyword evidence="2" id="KW-1185">Reference proteome</keyword>
<sequence>MLTDWLHEWWTKLYFVLLRPMLKWLLRHVTGKCELLRITYEESDRVSRTKRIESSLNYSSSVDVRRCATDSDYDISESVSNLMKLKDVVPEVHTQFEPTLKDSLLRIRAYNKILKEAEALRTTKYDAENKAHEKQLTELWSLYKSDVPLPQRVGPHWQELGFQGHDPKTDFRGMGMLGLQQLTFFAVNYPESAVRVFSQSHHPQYGFSFAIVAINITGMGFELLRKRKLRPHFYSSEKAEPDLTDFHHVYCYLLHDFTQFWLSEKPKDIMEFSRLHNKFLKQVKQKLKSDSPTLRAAFQEDSS</sequence>
<feature type="domain" description="ELMO" evidence="1">
    <location>
        <begin position="131"/>
        <end position="287"/>
    </location>
</feature>
<name>A0ABM0JJS9_APLCA</name>
<dbReference type="Proteomes" id="UP000694888">
    <property type="component" value="Unplaced"/>
</dbReference>
<evidence type="ECO:0000313" key="3">
    <source>
        <dbReference type="RefSeq" id="XP_005095322.1"/>
    </source>
</evidence>
<protein>
    <submittedName>
        <fullName evidence="3">ELMO domain-containing protein 2 isoform X1</fullName>
    </submittedName>
    <submittedName>
        <fullName evidence="4">ELMO domain-containing protein 2 isoform X2</fullName>
    </submittedName>
</protein>
<evidence type="ECO:0000313" key="4">
    <source>
        <dbReference type="RefSeq" id="XP_005095323.1"/>
    </source>
</evidence>
<dbReference type="RefSeq" id="XP_005095323.1">
    <property type="nucleotide sequence ID" value="XM_005095266.3"/>
</dbReference>
<accession>A0ABM0JJS9</accession>
<dbReference type="PANTHER" id="PTHR12771:SF51">
    <property type="entry name" value="LD01482P"/>
    <property type="match status" value="1"/>
</dbReference>
<evidence type="ECO:0000313" key="2">
    <source>
        <dbReference type="Proteomes" id="UP000694888"/>
    </source>
</evidence>
<dbReference type="GeneID" id="101854630"/>
<dbReference type="InterPro" id="IPR006816">
    <property type="entry name" value="ELMO_dom"/>
</dbReference>
<reference evidence="3 4" key="1">
    <citation type="submission" date="2025-05" db="UniProtKB">
        <authorList>
            <consortium name="RefSeq"/>
        </authorList>
    </citation>
    <scope>IDENTIFICATION</scope>
</reference>
<proteinExistence type="predicted"/>
<organism evidence="2 3">
    <name type="scientific">Aplysia californica</name>
    <name type="common">California sea hare</name>
    <dbReference type="NCBI Taxonomy" id="6500"/>
    <lineage>
        <taxon>Eukaryota</taxon>
        <taxon>Metazoa</taxon>
        <taxon>Spiralia</taxon>
        <taxon>Lophotrochozoa</taxon>
        <taxon>Mollusca</taxon>
        <taxon>Gastropoda</taxon>
        <taxon>Heterobranchia</taxon>
        <taxon>Euthyneura</taxon>
        <taxon>Tectipleura</taxon>
        <taxon>Aplysiida</taxon>
        <taxon>Aplysioidea</taxon>
        <taxon>Aplysiidae</taxon>
        <taxon>Aplysia</taxon>
    </lineage>
</organism>
<dbReference type="Pfam" id="PF04727">
    <property type="entry name" value="ELMO_CED12"/>
    <property type="match status" value="1"/>
</dbReference>
<dbReference type="InterPro" id="IPR050868">
    <property type="entry name" value="ELMO_domain-containing"/>
</dbReference>
<dbReference type="RefSeq" id="XP_005095322.1">
    <property type="nucleotide sequence ID" value="XM_005095265.3"/>
</dbReference>